<reference evidence="2 3" key="1">
    <citation type="submission" date="2019-08" db="EMBL/GenBank/DDBJ databases">
        <authorList>
            <person name="Seo Y.L."/>
        </authorList>
    </citation>
    <scope>NUCLEOTIDE SEQUENCE [LARGE SCALE GENOMIC DNA]</scope>
    <source>
        <strain evidence="2 3">MaA-C15</strain>
    </source>
</reference>
<dbReference type="AlphaFoldDB" id="A0A5D4GY12"/>
<reference evidence="2 3" key="2">
    <citation type="submission" date="2019-09" db="EMBL/GenBank/DDBJ databases">
        <title>Mesorhizobium sp. MaA-C15 isolated from Microcystis aeruginosa.</title>
        <authorList>
            <person name="Jeong S.E."/>
            <person name="Jin H.M."/>
            <person name="Jeon C.O."/>
        </authorList>
    </citation>
    <scope>NUCLEOTIDE SEQUENCE [LARGE SCALE GENOMIC DNA]</scope>
    <source>
        <strain evidence="2 3">MaA-C15</strain>
    </source>
</reference>
<feature type="region of interest" description="Disordered" evidence="1">
    <location>
        <begin position="19"/>
        <end position="46"/>
    </location>
</feature>
<dbReference type="EMBL" id="VSZS01000060">
    <property type="protein sequence ID" value="TYR33167.1"/>
    <property type="molecule type" value="Genomic_DNA"/>
</dbReference>
<organism evidence="2 3">
    <name type="scientific">Neoaquamicrobium microcysteis</name>
    <dbReference type="NCBI Taxonomy" id="2682781"/>
    <lineage>
        <taxon>Bacteria</taxon>
        <taxon>Pseudomonadati</taxon>
        <taxon>Pseudomonadota</taxon>
        <taxon>Alphaproteobacteria</taxon>
        <taxon>Hyphomicrobiales</taxon>
        <taxon>Phyllobacteriaceae</taxon>
        <taxon>Neoaquamicrobium</taxon>
    </lineage>
</organism>
<comment type="caution">
    <text evidence="2">The sequence shown here is derived from an EMBL/GenBank/DDBJ whole genome shotgun (WGS) entry which is preliminary data.</text>
</comment>
<evidence type="ECO:0000313" key="3">
    <source>
        <dbReference type="Proteomes" id="UP000323258"/>
    </source>
</evidence>
<accession>A0A5D4GY12</accession>
<protein>
    <submittedName>
        <fullName evidence="2">Uncharacterized protein</fullName>
    </submittedName>
</protein>
<proteinExistence type="predicted"/>
<name>A0A5D4GY12_9HYPH</name>
<dbReference type="Proteomes" id="UP000323258">
    <property type="component" value="Unassembled WGS sequence"/>
</dbReference>
<sequence>MMQTLIYRAEAFLKNALPVAEQPRADGEPAATAPGSQQSRASDPLPQHEESFYWALHAHW</sequence>
<evidence type="ECO:0000256" key="1">
    <source>
        <dbReference type="SAM" id="MobiDB-lite"/>
    </source>
</evidence>
<keyword evidence="3" id="KW-1185">Reference proteome</keyword>
<dbReference type="RefSeq" id="WP_148914366.1">
    <property type="nucleotide sequence ID" value="NZ_VSZS01000060.1"/>
</dbReference>
<gene>
    <name evidence="2" type="ORF">FY036_08910</name>
</gene>
<evidence type="ECO:0000313" key="2">
    <source>
        <dbReference type="EMBL" id="TYR33167.1"/>
    </source>
</evidence>